<dbReference type="EMBL" id="JAGFNK010000342">
    <property type="protein sequence ID" value="KAI9452271.1"/>
    <property type="molecule type" value="Genomic_DNA"/>
</dbReference>
<dbReference type="Proteomes" id="UP001207468">
    <property type="component" value="Unassembled WGS sequence"/>
</dbReference>
<evidence type="ECO:0000313" key="2">
    <source>
        <dbReference type="Proteomes" id="UP001207468"/>
    </source>
</evidence>
<gene>
    <name evidence="1" type="ORF">F5148DRAFT_986102</name>
</gene>
<proteinExistence type="predicted"/>
<keyword evidence="1" id="KW-0378">Hydrolase</keyword>
<evidence type="ECO:0000313" key="1">
    <source>
        <dbReference type="EMBL" id="KAI9452271.1"/>
    </source>
</evidence>
<comment type="caution">
    <text evidence="1">The sequence shown here is derived from an EMBL/GenBank/DDBJ whole genome shotgun (WGS) entry which is preliminary data.</text>
</comment>
<name>A0ACC0TX02_9AGAM</name>
<protein>
    <submittedName>
        <fullName evidence="1">P-loop containing nucleoside triphosphate hydrolase protein</fullName>
    </submittedName>
</protein>
<organism evidence="1 2">
    <name type="scientific">Russula earlei</name>
    <dbReference type="NCBI Taxonomy" id="71964"/>
    <lineage>
        <taxon>Eukaryota</taxon>
        <taxon>Fungi</taxon>
        <taxon>Dikarya</taxon>
        <taxon>Basidiomycota</taxon>
        <taxon>Agaricomycotina</taxon>
        <taxon>Agaricomycetes</taxon>
        <taxon>Russulales</taxon>
        <taxon>Russulaceae</taxon>
        <taxon>Russula</taxon>
    </lineage>
</organism>
<reference evidence="1" key="1">
    <citation type="submission" date="2021-03" db="EMBL/GenBank/DDBJ databases">
        <title>Evolutionary priming and transition to the ectomycorrhizal habit in an iconic lineage of mushroom-forming fungi: is preadaptation a requirement?</title>
        <authorList>
            <consortium name="DOE Joint Genome Institute"/>
            <person name="Looney B.P."/>
            <person name="Miyauchi S."/>
            <person name="Morin E."/>
            <person name="Drula E."/>
            <person name="Courty P.E."/>
            <person name="Chicoki N."/>
            <person name="Fauchery L."/>
            <person name="Kohler A."/>
            <person name="Kuo A."/>
            <person name="LaButti K."/>
            <person name="Pangilinan J."/>
            <person name="Lipzen A."/>
            <person name="Riley R."/>
            <person name="Andreopoulos W."/>
            <person name="He G."/>
            <person name="Johnson J."/>
            <person name="Barry K.W."/>
            <person name="Grigoriev I.V."/>
            <person name="Nagy L."/>
            <person name="Hibbett D."/>
            <person name="Henrissat B."/>
            <person name="Matheny P.B."/>
            <person name="Labbe J."/>
            <person name="Martin A.F."/>
        </authorList>
    </citation>
    <scope>NUCLEOTIDE SEQUENCE</scope>
    <source>
        <strain evidence="1">BPL698</strain>
    </source>
</reference>
<keyword evidence="2" id="KW-1185">Reference proteome</keyword>
<accession>A0ACC0TX02</accession>
<sequence length="540" mass="61331">MSLRLPTDFNHYRGAHFTIRFRLNRITLRRQYHALTNVSTRLRRFLFPSAADVKPIRSLSRAEIDGLNLVNEIIRDDDQQLQTVISILEQPKGTVPFIIFGPPGTGKTTALVESIMQLVRRDSGIKVLACAPSNSATDLLVERLAGAGLGSDELYRLNAYSRNDNAVPENVQSFSIIPKHEALLAFRVVLSTCSSVAMLQTLNVPVGHFSHIVIDEAAQAEEPLVMIPIMTFSNADTNIILAGDPNQLRPVIKSPTASRAGLRESYLERLMLMREVYGLDNQKVPRIVDLQRNRRSHGSIIAWPNRYLYEDRMRAYGNVEITHLLANSDILPKKDFPLIFHGVKGAERQTKWSPSYFNISEASIVRDYCVQLTMDRQRKIYPEDIGIIAPYRAQVRTIRLLLKMARLANISVGSVEQFQGQERKVIIMATTRSNEWYHPRKALGFVMNPRRMSVAITRAQSMLIMVGDPEVLGKDPFWRTFLNYIRLRGGSKGKEAKWEPHEEVRVPVLEIIPRRGGVVYGKEFIDGKSDMIYRYYIGDG</sequence>